<feature type="chain" id="PRO_5043968522" description="C-type lectin domain-containing protein" evidence="2">
    <location>
        <begin position="20"/>
        <end position="214"/>
    </location>
</feature>
<dbReference type="PROSITE" id="PS00615">
    <property type="entry name" value="C_TYPE_LECTIN_1"/>
    <property type="match status" value="1"/>
</dbReference>
<keyword evidence="2" id="KW-0732">Signal</keyword>
<proteinExistence type="predicted"/>
<evidence type="ECO:0000313" key="5">
    <source>
        <dbReference type="Proteomes" id="UP001479290"/>
    </source>
</evidence>
<organism evidence="4 5">
    <name type="scientific">Culter alburnus</name>
    <name type="common">Topmouth culter</name>
    <dbReference type="NCBI Taxonomy" id="194366"/>
    <lineage>
        <taxon>Eukaryota</taxon>
        <taxon>Metazoa</taxon>
        <taxon>Chordata</taxon>
        <taxon>Craniata</taxon>
        <taxon>Vertebrata</taxon>
        <taxon>Euteleostomi</taxon>
        <taxon>Actinopterygii</taxon>
        <taxon>Neopterygii</taxon>
        <taxon>Teleostei</taxon>
        <taxon>Ostariophysi</taxon>
        <taxon>Cypriniformes</taxon>
        <taxon>Xenocyprididae</taxon>
        <taxon>Xenocypridinae</taxon>
        <taxon>Culter</taxon>
    </lineage>
</organism>
<dbReference type="SUPFAM" id="SSF56436">
    <property type="entry name" value="C-type lectin-like"/>
    <property type="match status" value="1"/>
</dbReference>
<dbReference type="Pfam" id="PF00059">
    <property type="entry name" value="Lectin_C"/>
    <property type="match status" value="1"/>
</dbReference>
<evidence type="ECO:0000256" key="2">
    <source>
        <dbReference type="SAM" id="SignalP"/>
    </source>
</evidence>
<dbReference type="PROSITE" id="PS50041">
    <property type="entry name" value="C_TYPE_LECTIN_2"/>
    <property type="match status" value="1"/>
</dbReference>
<evidence type="ECO:0000313" key="4">
    <source>
        <dbReference type="EMBL" id="KAK9972234.1"/>
    </source>
</evidence>
<dbReference type="CDD" id="cd00037">
    <property type="entry name" value="CLECT"/>
    <property type="match status" value="1"/>
</dbReference>
<dbReference type="EMBL" id="JAWDJR010000007">
    <property type="protein sequence ID" value="KAK9972234.1"/>
    <property type="molecule type" value="Genomic_DNA"/>
</dbReference>
<dbReference type="Gene3D" id="3.10.100.10">
    <property type="entry name" value="Mannose-Binding Protein A, subunit A"/>
    <property type="match status" value="1"/>
</dbReference>
<accession>A0AAW2AF37</accession>
<evidence type="ECO:0000256" key="1">
    <source>
        <dbReference type="ARBA" id="ARBA00023157"/>
    </source>
</evidence>
<dbReference type="InterPro" id="IPR016187">
    <property type="entry name" value="CTDL_fold"/>
</dbReference>
<dbReference type="SMART" id="SM00034">
    <property type="entry name" value="CLECT"/>
    <property type="match status" value="1"/>
</dbReference>
<dbReference type="InterPro" id="IPR016186">
    <property type="entry name" value="C-type_lectin-like/link_sf"/>
</dbReference>
<reference evidence="4 5" key="1">
    <citation type="submission" date="2024-05" db="EMBL/GenBank/DDBJ databases">
        <title>A high-quality chromosomal-level genome assembly of Topmouth culter (Culter alburnus).</title>
        <authorList>
            <person name="Zhao H."/>
        </authorList>
    </citation>
    <scope>NUCLEOTIDE SEQUENCE [LARGE SCALE GENOMIC DNA]</scope>
    <source>
        <strain evidence="4">CATC2023</strain>
        <tissue evidence="4">Muscle</tissue>
    </source>
</reference>
<feature type="domain" description="C-type lectin" evidence="3">
    <location>
        <begin position="100"/>
        <end position="205"/>
    </location>
</feature>
<evidence type="ECO:0000259" key="3">
    <source>
        <dbReference type="PROSITE" id="PS50041"/>
    </source>
</evidence>
<dbReference type="InterPro" id="IPR018378">
    <property type="entry name" value="C-type_lectin_CS"/>
</dbReference>
<keyword evidence="1" id="KW-1015">Disulfide bond</keyword>
<comment type="caution">
    <text evidence="4">The sequence shown here is derived from an EMBL/GenBank/DDBJ whole genome shotgun (WGS) entry which is preliminary data.</text>
</comment>
<dbReference type="PANTHER" id="PTHR45784">
    <property type="entry name" value="C-TYPE LECTIN DOMAIN FAMILY 20 MEMBER A-RELATED"/>
    <property type="match status" value="1"/>
</dbReference>
<protein>
    <recommendedName>
        <fullName evidence="3">C-type lectin domain-containing protein</fullName>
    </recommendedName>
</protein>
<keyword evidence="5" id="KW-1185">Reference proteome</keyword>
<sequence length="214" mass="24650">MKASVTVLLFLTLFRLKLSFIHEKVKSVDAMSWQDAQTKLSNNSLIKEDYFWIGLERDGPKAGRRQLRFGTIENQIMIMKNVALSIKAHINCVTATALGIGFYCMTVFELILVQQESSWEEALEYCRQNHINLAIISSDDIMEEAQINSTAADTDDIWTGLCFITGHWFWVNGEDLDYKRCGVYDRTQNVWKSTDCEQRLNFLCVDKGYDRGSY</sequence>
<dbReference type="PANTHER" id="PTHR45784:SF8">
    <property type="entry name" value="C-TYPE MANNOSE RECEPTOR 2-RELATED"/>
    <property type="match status" value="1"/>
</dbReference>
<dbReference type="AlphaFoldDB" id="A0AAW2AF37"/>
<feature type="signal peptide" evidence="2">
    <location>
        <begin position="1"/>
        <end position="19"/>
    </location>
</feature>
<dbReference type="Proteomes" id="UP001479290">
    <property type="component" value="Unassembled WGS sequence"/>
</dbReference>
<gene>
    <name evidence="4" type="ORF">ABG768_025557</name>
</gene>
<dbReference type="InterPro" id="IPR001304">
    <property type="entry name" value="C-type_lectin-like"/>
</dbReference>
<name>A0AAW2AF37_CULAL</name>